<dbReference type="InterPro" id="IPR051685">
    <property type="entry name" value="Ycf3/AcsC/BcsC/TPR_MFPF"/>
</dbReference>
<accession>A0ABU8VBH2</accession>
<dbReference type="InterPro" id="IPR011990">
    <property type="entry name" value="TPR-like_helical_dom_sf"/>
</dbReference>
<comment type="caution">
    <text evidence="4">The sequence shown here is derived from an EMBL/GenBank/DDBJ whole genome shotgun (WGS) entry which is preliminary data.</text>
</comment>
<dbReference type="PANTHER" id="PTHR44943:SF5">
    <property type="entry name" value="BLL7697 PROTEIN"/>
    <property type="match status" value="1"/>
</dbReference>
<dbReference type="Pfam" id="PF14559">
    <property type="entry name" value="TPR_19"/>
    <property type="match status" value="1"/>
</dbReference>
<reference evidence="4 5" key="1">
    <citation type="submission" date="2024-03" db="EMBL/GenBank/DDBJ databases">
        <title>Novel species of the genus Variovorax.</title>
        <authorList>
            <person name="Liu Q."/>
            <person name="Xin Y.-H."/>
        </authorList>
    </citation>
    <scope>NUCLEOTIDE SEQUENCE [LARGE SCALE GENOMIC DNA]</scope>
    <source>
        <strain evidence="4 5">KACC 18899</strain>
    </source>
</reference>
<dbReference type="SUPFAM" id="SSF48452">
    <property type="entry name" value="TPR-like"/>
    <property type="match status" value="1"/>
</dbReference>
<evidence type="ECO:0000313" key="5">
    <source>
        <dbReference type="Proteomes" id="UP001365846"/>
    </source>
</evidence>
<proteinExistence type="predicted"/>
<dbReference type="EMBL" id="JBBKZU010000003">
    <property type="protein sequence ID" value="MEJ8811008.1"/>
    <property type="molecule type" value="Genomic_DNA"/>
</dbReference>
<dbReference type="PROSITE" id="PS50005">
    <property type="entry name" value="TPR"/>
    <property type="match status" value="2"/>
</dbReference>
<evidence type="ECO:0000313" key="4">
    <source>
        <dbReference type="EMBL" id="MEJ8811008.1"/>
    </source>
</evidence>
<dbReference type="InterPro" id="IPR019734">
    <property type="entry name" value="TPR_rpt"/>
</dbReference>
<keyword evidence="5" id="KW-1185">Reference proteome</keyword>
<dbReference type="SUPFAM" id="SSF53756">
    <property type="entry name" value="UDP-Glycosyltransferase/glycogen phosphorylase"/>
    <property type="match status" value="1"/>
</dbReference>
<sequence length="586" mass="64032">MSPQQKSELADRALAHQREGRVDLAEAAWKTLREADPADARAPAMLGLIAAGRGDIPGAIGLLGESLQRDPGNVAMRFNLALLHRQAGDPGSALAGFEQVLAQRPGEVRVLPHKAEALQSLGRHEEAIQCFMRLRQVGPLGPDLLRRFGESLFEAGRHDEAHAAFAEALRAQPDSAELLMNLGVAELALLRHDAALATLEKARKLAPGRPEIEFNLANALCAVDRFDEGIPLYEHLLAQNPNDGQARMNLANALRDMQRHPEAMPHYDRLLAQTDAPAGVRWNRALCLLGAGDFAHGWPAYEQRIEEERFGHARTFDAPRWTGAEPLQGKTLLVHAEQGLGDTLQFCRYVPLLASRGGRIVFEVQRSLQDSLRSLKGVDVLAGRGDALPAHDFHCPLMSLPLALGLFDISSLAGEVPYLQVDPERVDRWRQSIASRPGPRIGIVWTGNPDHPENHKRSIPLAPLRASLPTNASVWSLLLPETLKQADAGTQGPVVRSFDASDFVNTAAQIKALDLLITTDTSIAHLAGAIGAPAWLLLPYAADWRWFTSSETTPWYPAFRVFRQPSPGDWDGALSELRTALAAFTP</sequence>
<gene>
    <name evidence="4" type="ORF">WKW77_08000</name>
</gene>
<dbReference type="RefSeq" id="WP_340356326.1">
    <property type="nucleotide sequence ID" value="NZ_JBBKZU010000003.1"/>
</dbReference>
<name>A0ABU8VBH2_9BURK</name>
<dbReference type="Proteomes" id="UP001365846">
    <property type="component" value="Unassembled WGS sequence"/>
</dbReference>
<dbReference type="Pfam" id="PF13432">
    <property type="entry name" value="TPR_16"/>
    <property type="match status" value="3"/>
</dbReference>
<keyword evidence="2 3" id="KW-0802">TPR repeat</keyword>
<dbReference type="Gene3D" id="1.25.40.10">
    <property type="entry name" value="Tetratricopeptide repeat domain"/>
    <property type="match status" value="1"/>
</dbReference>
<feature type="repeat" description="TPR" evidence="3">
    <location>
        <begin position="176"/>
        <end position="209"/>
    </location>
</feature>
<evidence type="ECO:0000256" key="3">
    <source>
        <dbReference type="PROSITE-ProRule" id="PRU00339"/>
    </source>
</evidence>
<dbReference type="SMART" id="SM00028">
    <property type="entry name" value="TPR"/>
    <property type="match status" value="8"/>
</dbReference>
<organism evidence="4 5">
    <name type="scientific">Variovorax ureilyticus</name>
    <dbReference type="NCBI Taxonomy" id="1836198"/>
    <lineage>
        <taxon>Bacteria</taxon>
        <taxon>Pseudomonadati</taxon>
        <taxon>Pseudomonadota</taxon>
        <taxon>Betaproteobacteria</taxon>
        <taxon>Burkholderiales</taxon>
        <taxon>Comamonadaceae</taxon>
        <taxon>Variovorax</taxon>
    </lineage>
</organism>
<evidence type="ECO:0000256" key="2">
    <source>
        <dbReference type="ARBA" id="ARBA00022803"/>
    </source>
</evidence>
<dbReference type="PANTHER" id="PTHR44943">
    <property type="entry name" value="CELLULOSE SYNTHASE OPERON PROTEIN C"/>
    <property type="match status" value="1"/>
</dbReference>
<feature type="repeat" description="TPR" evidence="3">
    <location>
        <begin position="142"/>
        <end position="175"/>
    </location>
</feature>
<protein>
    <submittedName>
        <fullName evidence="4">Tetratricopeptide repeat protein</fullName>
    </submittedName>
</protein>
<evidence type="ECO:0000256" key="1">
    <source>
        <dbReference type="ARBA" id="ARBA00022737"/>
    </source>
</evidence>
<dbReference type="Gene3D" id="3.40.50.2000">
    <property type="entry name" value="Glycogen Phosphorylase B"/>
    <property type="match status" value="1"/>
</dbReference>
<keyword evidence="1" id="KW-0677">Repeat</keyword>